<dbReference type="PANTHER" id="PTHR35332">
    <property type="entry name" value="REGULATION OF ENOLASE PROTEIN 1"/>
    <property type="match status" value="1"/>
</dbReference>
<reference evidence="1" key="1">
    <citation type="submission" date="2019-11" db="EMBL/GenBank/DDBJ databases">
        <title>Microbial mats filling the niche in hypersaline microbial mats.</title>
        <authorList>
            <person name="Wong H.L."/>
            <person name="Macleod F.I."/>
            <person name="White R.A. III"/>
            <person name="Burns B.P."/>
        </authorList>
    </citation>
    <scope>NUCLEOTIDE SEQUENCE</scope>
    <source>
        <strain evidence="1">Rbin_158</strain>
    </source>
</reference>
<dbReference type="Pfam" id="PF07081">
    <property type="entry name" value="DUF1349"/>
    <property type="match status" value="1"/>
</dbReference>
<dbReference type="PANTHER" id="PTHR35332:SF2">
    <property type="entry name" value="REGULATION OF ENOLASE PROTEIN 1"/>
    <property type="match status" value="1"/>
</dbReference>
<protein>
    <submittedName>
        <fullName evidence="1">DUF1349 domain-containing protein</fullName>
    </submittedName>
</protein>
<evidence type="ECO:0000313" key="2">
    <source>
        <dbReference type="Proteomes" id="UP000649604"/>
    </source>
</evidence>
<evidence type="ECO:0000313" key="1">
    <source>
        <dbReference type="EMBL" id="MBD3323884.1"/>
    </source>
</evidence>
<gene>
    <name evidence="1" type="ORF">GF339_04825</name>
</gene>
<dbReference type="Gene3D" id="2.60.120.200">
    <property type="match status" value="1"/>
</dbReference>
<dbReference type="InterPro" id="IPR009784">
    <property type="entry name" value="DUF1349"/>
</dbReference>
<dbReference type="AlphaFoldDB" id="A0A9D5JTM3"/>
<organism evidence="1 2">
    <name type="scientific">candidate division KSB3 bacterium</name>
    <dbReference type="NCBI Taxonomy" id="2044937"/>
    <lineage>
        <taxon>Bacteria</taxon>
        <taxon>candidate division KSB3</taxon>
    </lineage>
</organism>
<accession>A0A9D5JTM3</accession>
<dbReference type="InterPro" id="IPR013320">
    <property type="entry name" value="ConA-like_dom_sf"/>
</dbReference>
<dbReference type="Proteomes" id="UP000649604">
    <property type="component" value="Unassembled WGS sequence"/>
</dbReference>
<dbReference type="SUPFAM" id="SSF49899">
    <property type="entry name" value="Concanavalin A-like lectins/glucanases"/>
    <property type="match status" value="1"/>
</dbReference>
<sequence>MLPADWHVEDGKTLTMQAGPITDLFHGPRGDKSITNAPRAVFVPQEGDFLFRAKVDVAFQATFDAGVLLIYANDTTWAKLCLEFSPQRQPMIVSVVNRGLSDDCSSVTLEGREVYLRIARIGRAFAFHYSTDAQVWHLVRQFTLGEPPHLRIGFLAQAPTGDGCRVNFSNIAYESKTLTDIRSGE</sequence>
<proteinExistence type="predicted"/>
<name>A0A9D5JTM3_9BACT</name>
<comment type="caution">
    <text evidence="1">The sequence shown here is derived from an EMBL/GenBank/DDBJ whole genome shotgun (WGS) entry which is preliminary data.</text>
</comment>
<dbReference type="EMBL" id="WJJP01000150">
    <property type="protein sequence ID" value="MBD3323884.1"/>
    <property type="molecule type" value="Genomic_DNA"/>
</dbReference>